<dbReference type="SUPFAM" id="SSF52540">
    <property type="entry name" value="P-loop containing nucleoside triphosphate hydrolases"/>
    <property type="match status" value="1"/>
</dbReference>
<dbReference type="InterPro" id="IPR001977">
    <property type="entry name" value="Depp_CoAkinase"/>
</dbReference>
<dbReference type="InterPro" id="IPR027417">
    <property type="entry name" value="P-loop_NTPase"/>
</dbReference>
<sequence length="202" mass="23071">MVVGITGGIGSGKSTVVAMFSKMKNVTVYIADAEAKKLMNTSETIKNSLIKEFGEKTYINNELNRAYLASIVFKDKHKLATLNAIVHPQVHQHLSNFIKDNNDKDYIVYENAILFENNSNQFCDKIVTVTAPLDIKIQRVIQRDGVTREDVLHRIKNQWSDEKKLLLSHYKIFNIDLAITNKDVLRIHNYLTKNNSFNTNIS</sequence>
<evidence type="ECO:0000256" key="5">
    <source>
        <dbReference type="HAMAP-Rule" id="MF_00376"/>
    </source>
</evidence>
<dbReference type="RefSeq" id="WP_348714992.1">
    <property type="nucleotide sequence ID" value="NZ_CAXJIO010000010.1"/>
</dbReference>
<evidence type="ECO:0000256" key="3">
    <source>
        <dbReference type="ARBA" id="ARBA00022840"/>
    </source>
</evidence>
<dbReference type="Proteomes" id="UP001497527">
    <property type="component" value="Unassembled WGS sequence"/>
</dbReference>
<comment type="caution">
    <text evidence="7">The sequence shown here is derived from an EMBL/GenBank/DDBJ whole genome shotgun (WGS) entry which is preliminary data.</text>
</comment>
<dbReference type="Gene3D" id="3.40.50.300">
    <property type="entry name" value="P-loop containing nucleotide triphosphate hydrolases"/>
    <property type="match status" value="1"/>
</dbReference>
<dbReference type="NCBIfam" id="TIGR00152">
    <property type="entry name" value="dephospho-CoA kinase"/>
    <property type="match status" value="1"/>
</dbReference>
<accession>A0ABP1EX51</accession>
<dbReference type="EC" id="2.7.1.24" evidence="5 6"/>
<comment type="similarity">
    <text evidence="1 5">Belongs to the CoaE family.</text>
</comment>
<keyword evidence="2 5" id="KW-0547">Nucleotide-binding</keyword>
<evidence type="ECO:0000313" key="8">
    <source>
        <dbReference type="Proteomes" id="UP001497527"/>
    </source>
</evidence>
<evidence type="ECO:0000256" key="1">
    <source>
        <dbReference type="ARBA" id="ARBA00009018"/>
    </source>
</evidence>
<keyword evidence="5 7" id="KW-0418">Kinase</keyword>
<dbReference type="EMBL" id="CAXJIO010000010">
    <property type="protein sequence ID" value="CAL2101837.1"/>
    <property type="molecule type" value="Genomic_DNA"/>
</dbReference>
<comment type="function">
    <text evidence="5">Catalyzes the phosphorylation of the 3'-hydroxyl group of dephosphocoenzyme A to form coenzyme A.</text>
</comment>
<evidence type="ECO:0000256" key="6">
    <source>
        <dbReference type="NCBIfam" id="TIGR00152"/>
    </source>
</evidence>
<dbReference type="GO" id="GO:0004140">
    <property type="term" value="F:dephospho-CoA kinase activity"/>
    <property type="evidence" value="ECO:0007669"/>
    <property type="project" value="UniProtKB-EC"/>
</dbReference>
<dbReference type="HAMAP" id="MF_00376">
    <property type="entry name" value="Dephospho_CoA_kinase"/>
    <property type="match status" value="1"/>
</dbReference>
<keyword evidence="4 5" id="KW-0173">Coenzyme A biosynthesis</keyword>
<dbReference type="Pfam" id="PF01121">
    <property type="entry name" value="CoaE"/>
    <property type="match status" value="1"/>
</dbReference>
<comment type="subcellular location">
    <subcellularLocation>
        <location evidence="5">Cytoplasm</location>
    </subcellularLocation>
</comment>
<reference evidence="7 8" key="1">
    <citation type="submission" date="2024-05" db="EMBL/GenBank/DDBJ databases">
        <authorList>
            <person name="Duchaud E."/>
        </authorList>
    </citation>
    <scope>NUCLEOTIDE SEQUENCE [LARGE SCALE GENOMIC DNA]</scope>
    <source>
        <strain evidence="7">Ena-SAMPLE-TAB-13-05-2024-13:56:06:370-140308</strain>
    </source>
</reference>
<feature type="binding site" evidence="5">
    <location>
        <begin position="10"/>
        <end position="15"/>
    </location>
    <ligand>
        <name>ATP</name>
        <dbReference type="ChEBI" id="CHEBI:30616"/>
    </ligand>
</feature>
<dbReference type="CDD" id="cd02022">
    <property type="entry name" value="DPCK"/>
    <property type="match status" value="1"/>
</dbReference>
<organism evidence="7 8">
    <name type="scientific">Tenacibaculum polynesiense</name>
    <dbReference type="NCBI Taxonomy" id="3137857"/>
    <lineage>
        <taxon>Bacteria</taxon>
        <taxon>Pseudomonadati</taxon>
        <taxon>Bacteroidota</taxon>
        <taxon>Flavobacteriia</taxon>
        <taxon>Flavobacteriales</taxon>
        <taxon>Flavobacteriaceae</taxon>
        <taxon>Tenacibaculum</taxon>
    </lineage>
</organism>
<dbReference type="PROSITE" id="PS51219">
    <property type="entry name" value="DPCK"/>
    <property type="match status" value="1"/>
</dbReference>
<proteinExistence type="inferred from homology"/>
<evidence type="ECO:0000256" key="4">
    <source>
        <dbReference type="ARBA" id="ARBA00022993"/>
    </source>
</evidence>
<comment type="pathway">
    <text evidence="5">Cofactor biosynthesis; coenzyme A biosynthesis; CoA from (R)-pantothenate: step 5/5.</text>
</comment>
<dbReference type="PANTHER" id="PTHR10695">
    <property type="entry name" value="DEPHOSPHO-COA KINASE-RELATED"/>
    <property type="match status" value="1"/>
</dbReference>
<evidence type="ECO:0000313" key="7">
    <source>
        <dbReference type="EMBL" id="CAL2101837.1"/>
    </source>
</evidence>
<name>A0ABP1EX51_9FLAO</name>
<keyword evidence="5" id="KW-0963">Cytoplasm</keyword>
<keyword evidence="8" id="KW-1185">Reference proteome</keyword>
<keyword evidence="5 7" id="KW-0808">Transferase</keyword>
<keyword evidence="3 5" id="KW-0067">ATP-binding</keyword>
<gene>
    <name evidence="5 7" type="primary">coaE</name>
    <name evidence="7" type="ORF">T190423A01A_10400</name>
</gene>
<dbReference type="PANTHER" id="PTHR10695:SF46">
    <property type="entry name" value="BIFUNCTIONAL COENZYME A SYNTHASE-RELATED"/>
    <property type="match status" value="1"/>
</dbReference>
<comment type="catalytic activity">
    <reaction evidence="5">
        <text>3'-dephospho-CoA + ATP = ADP + CoA + H(+)</text>
        <dbReference type="Rhea" id="RHEA:18245"/>
        <dbReference type="ChEBI" id="CHEBI:15378"/>
        <dbReference type="ChEBI" id="CHEBI:30616"/>
        <dbReference type="ChEBI" id="CHEBI:57287"/>
        <dbReference type="ChEBI" id="CHEBI:57328"/>
        <dbReference type="ChEBI" id="CHEBI:456216"/>
        <dbReference type="EC" id="2.7.1.24"/>
    </reaction>
</comment>
<protein>
    <recommendedName>
        <fullName evidence="5 6">Dephospho-CoA kinase</fullName>
        <ecNumber evidence="5 6">2.7.1.24</ecNumber>
    </recommendedName>
    <alternativeName>
        <fullName evidence="5">Dephosphocoenzyme A kinase</fullName>
    </alternativeName>
</protein>
<evidence type="ECO:0000256" key="2">
    <source>
        <dbReference type="ARBA" id="ARBA00022741"/>
    </source>
</evidence>